<dbReference type="Gramene" id="rna-AYBTSS11_LOCUS5863">
    <property type="protein sequence ID" value="CAJ1932528.1"/>
    <property type="gene ID" value="gene-AYBTSS11_LOCUS5863"/>
</dbReference>
<name>A0AA86RW96_9FABA</name>
<dbReference type="EMBL" id="OY731399">
    <property type="protein sequence ID" value="CAJ1932528.1"/>
    <property type="molecule type" value="Genomic_DNA"/>
</dbReference>
<evidence type="ECO:0000313" key="3">
    <source>
        <dbReference type="Proteomes" id="UP001189624"/>
    </source>
</evidence>
<keyword evidence="3" id="KW-1185">Reference proteome</keyword>
<accession>A0AA86RW96</accession>
<dbReference type="AlphaFoldDB" id="A0AA86RW96"/>
<dbReference type="Proteomes" id="UP001189624">
    <property type="component" value="Chromosome 2"/>
</dbReference>
<evidence type="ECO:0000256" key="1">
    <source>
        <dbReference type="SAM" id="MobiDB-lite"/>
    </source>
</evidence>
<gene>
    <name evidence="2" type="ORF">AYBTSS11_LOCUS5863</name>
</gene>
<feature type="region of interest" description="Disordered" evidence="1">
    <location>
        <begin position="101"/>
        <end position="151"/>
    </location>
</feature>
<evidence type="ECO:0000313" key="2">
    <source>
        <dbReference type="EMBL" id="CAJ1932528.1"/>
    </source>
</evidence>
<proteinExistence type="predicted"/>
<protein>
    <submittedName>
        <fullName evidence="2">Uncharacterized protein</fullName>
    </submittedName>
</protein>
<reference evidence="2" key="1">
    <citation type="submission" date="2023-10" db="EMBL/GenBank/DDBJ databases">
        <authorList>
            <person name="Domelevo Entfellner J.-B."/>
        </authorList>
    </citation>
    <scope>NUCLEOTIDE SEQUENCE</scope>
</reference>
<organism evidence="2 3">
    <name type="scientific">Sphenostylis stenocarpa</name>
    <dbReference type="NCBI Taxonomy" id="92480"/>
    <lineage>
        <taxon>Eukaryota</taxon>
        <taxon>Viridiplantae</taxon>
        <taxon>Streptophyta</taxon>
        <taxon>Embryophyta</taxon>
        <taxon>Tracheophyta</taxon>
        <taxon>Spermatophyta</taxon>
        <taxon>Magnoliopsida</taxon>
        <taxon>eudicotyledons</taxon>
        <taxon>Gunneridae</taxon>
        <taxon>Pentapetalae</taxon>
        <taxon>rosids</taxon>
        <taxon>fabids</taxon>
        <taxon>Fabales</taxon>
        <taxon>Fabaceae</taxon>
        <taxon>Papilionoideae</taxon>
        <taxon>50 kb inversion clade</taxon>
        <taxon>NPAAA clade</taxon>
        <taxon>indigoferoid/millettioid clade</taxon>
        <taxon>Phaseoleae</taxon>
        <taxon>Sphenostylis</taxon>
    </lineage>
</organism>
<sequence>MDRLKLRPKHLYQRTLKIFAYVLSKKDNFDPQKVGVSLIDAPSAKAYTECSKSSLESLRGISGVSESCRVKGCQKAPTLLKIYIKLALKVSPVIGQLKDVVTTHKTRKSRESKKPSRRSDRAPSSGRRRQMATPLGKPRELIPFSDGLAKG</sequence>
<feature type="compositionally biased region" description="Basic and acidic residues" evidence="1">
    <location>
        <begin position="112"/>
        <end position="121"/>
    </location>
</feature>